<keyword evidence="2" id="KW-1185">Reference proteome</keyword>
<proteinExistence type="predicted"/>
<dbReference type="PANTHER" id="PTHR40866">
    <property type="entry name" value="BED-TYPE DOMAIN-CONTAINING PROTEIN"/>
    <property type="match status" value="1"/>
</dbReference>
<accession>A0A225V7P0</accession>
<gene>
    <name evidence="1" type="ORF">PHMEG_00027225</name>
</gene>
<evidence type="ECO:0008006" key="3">
    <source>
        <dbReference type="Google" id="ProtNLM"/>
    </source>
</evidence>
<organism evidence="1 2">
    <name type="scientific">Phytophthora megakarya</name>
    <dbReference type="NCBI Taxonomy" id="4795"/>
    <lineage>
        <taxon>Eukaryota</taxon>
        <taxon>Sar</taxon>
        <taxon>Stramenopiles</taxon>
        <taxon>Oomycota</taxon>
        <taxon>Peronosporomycetes</taxon>
        <taxon>Peronosporales</taxon>
        <taxon>Peronosporaceae</taxon>
        <taxon>Phytophthora</taxon>
    </lineage>
</organism>
<comment type="caution">
    <text evidence="1">The sequence shown here is derived from an EMBL/GenBank/DDBJ whole genome shotgun (WGS) entry which is preliminary data.</text>
</comment>
<dbReference type="EMBL" id="NBNE01006886">
    <property type="protein sequence ID" value="OWZ01395.1"/>
    <property type="molecule type" value="Genomic_DNA"/>
</dbReference>
<dbReference type="AlphaFoldDB" id="A0A225V7P0"/>
<dbReference type="Proteomes" id="UP000198211">
    <property type="component" value="Unassembled WGS sequence"/>
</dbReference>
<sequence>GCVRVPRGKSLRLTRTEKAALAPFVVSAESTTSDAEDEDMSFVQRIEKRRRLAEQEQPYVLLNSIPPTSNIVERFFSVARVKFVHEHNSLKPLTLEQILFLCQNSSYWDVHTVDSV</sequence>
<reference evidence="2" key="1">
    <citation type="submission" date="2017-03" db="EMBL/GenBank/DDBJ databases">
        <title>Phytopthora megakarya and P. palmivora, two closely related causual agents of cacao black pod achieved similar genome size and gene model numbers by different mechanisms.</title>
        <authorList>
            <person name="Ali S."/>
            <person name="Shao J."/>
            <person name="Larry D.J."/>
            <person name="Kronmiller B."/>
            <person name="Shen D."/>
            <person name="Strem M.D."/>
            <person name="Melnick R.L."/>
            <person name="Guiltinan M.J."/>
            <person name="Tyler B.M."/>
            <person name="Meinhardt L.W."/>
            <person name="Bailey B.A."/>
        </authorList>
    </citation>
    <scope>NUCLEOTIDE SEQUENCE [LARGE SCALE GENOMIC DNA]</scope>
    <source>
        <strain evidence="2">zdho120</strain>
    </source>
</reference>
<evidence type="ECO:0000313" key="2">
    <source>
        <dbReference type="Proteomes" id="UP000198211"/>
    </source>
</evidence>
<dbReference type="PANTHER" id="PTHR40866:SF1">
    <property type="entry name" value="BED-TYPE DOMAIN-CONTAINING PROTEIN"/>
    <property type="match status" value="1"/>
</dbReference>
<evidence type="ECO:0000313" key="1">
    <source>
        <dbReference type="EMBL" id="OWZ01395.1"/>
    </source>
</evidence>
<name>A0A225V7P0_9STRA</name>
<protein>
    <recommendedName>
        <fullName evidence="3">HAT C-terminal dimerisation domain-containing protein</fullName>
    </recommendedName>
</protein>
<dbReference type="OrthoDB" id="119381at2759"/>
<feature type="non-terminal residue" evidence="1">
    <location>
        <position position="1"/>
    </location>
</feature>